<dbReference type="EMBL" id="CP013234">
    <property type="protein sequence ID" value="AMP02668.1"/>
    <property type="molecule type" value="Genomic_DNA"/>
</dbReference>
<dbReference type="RefSeq" id="WP_061935930.1">
    <property type="nucleotide sequence ID" value="NZ_CP013234.1"/>
</dbReference>
<proteinExistence type="predicted"/>
<gene>
    <name evidence="2" type="ORF">CPter91_0269</name>
</gene>
<keyword evidence="1" id="KW-0472">Membrane</keyword>
<sequence length="104" mass="11998">MLRKIFRFIRSRPFDIFGLTLFSVYFIRALHDHSATAIYGYLGVICGMISALLGPNFSLELTLPEIYQAFRNSGVPRYQKIRRVFQYLCFALLGLCLYSAFTTP</sequence>
<reference evidence="2 3" key="1">
    <citation type="submission" date="2015-11" db="EMBL/GenBank/DDBJ databases">
        <title>Exploring the genomic traits of fungus-feeding bacterial genus Collimonas.</title>
        <authorList>
            <person name="Song C."/>
            <person name="Schmidt R."/>
            <person name="de Jager V."/>
            <person name="Krzyzanowska D."/>
            <person name="Jongedijk E."/>
            <person name="Cankar K."/>
            <person name="Beekwilder J."/>
            <person name="van Veen A."/>
            <person name="de Boer W."/>
            <person name="van Veen J.A."/>
            <person name="Garbeva P."/>
        </authorList>
    </citation>
    <scope>NUCLEOTIDE SEQUENCE [LARGE SCALE GENOMIC DNA]</scope>
    <source>
        <strain evidence="2 3">Ter91</strain>
    </source>
</reference>
<feature type="transmembrane region" description="Helical" evidence="1">
    <location>
        <begin position="12"/>
        <end position="31"/>
    </location>
</feature>
<feature type="transmembrane region" description="Helical" evidence="1">
    <location>
        <begin position="84"/>
        <end position="101"/>
    </location>
</feature>
<keyword evidence="1" id="KW-1133">Transmembrane helix</keyword>
<keyword evidence="1" id="KW-0812">Transmembrane</keyword>
<dbReference type="AlphaFoldDB" id="A0A127PXZ6"/>
<dbReference type="PATRIC" id="fig|279113.9.peg.275"/>
<name>A0A127PXZ6_9BURK</name>
<evidence type="ECO:0000256" key="1">
    <source>
        <dbReference type="SAM" id="Phobius"/>
    </source>
</evidence>
<dbReference type="KEGG" id="cpra:CPter91_0269"/>
<dbReference type="Proteomes" id="UP000074561">
    <property type="component" value="Chromosome"/>
</dbReference>
<organism evidence="2 3">
    <name type="scientific">Collimonas pratensis</name>
    <dbReference type="NCBI Taxonomy" id="279113"/>
    <lineage>
        <taxon>Bacteria</taxon>
        <taxon>Pseudomonadati</taxon>
        <taxon>Pseudomonadota</taxon>
        <taxon>Betaproteobacteria</taxon>
        <taxon>Burkholderiales</taxon>
        <taxon>Oxalobacteraceae</taxon>
        <taxon>Collimonas</taxon>
    </lineage>
</organism>
<feature type="transmembrane region" description="Helical" evidence="1">
    <location>
        <begin position="37"/>
        <end position="63"/>
    </location>
</feature>
<accession>A0A127PXZ6</accession>
<evidence type="ECO:0000313" key="2">
    <source>
        <dbReference type="EMBL" id="AMP02668.1"/>
    </source>
</evidence>
<evidence type="ECO:0000313" key="3">
    <source>
        <dbReference type="Proteomes" id="UP000074561"/>
    </source>
</evidence>
<protein>
    <submittedName>
        <fullName evidence="2">Putative membrane protein</fullName>
    </submittedName>
</protein>